<evidence type="ECO:0000313" key="2">
    <source>
        <dbReference type="Proteomes" id="UP001056120"/>
    </source>
</evidence>
<dbReference type="EMBL" id="CM042026">
    <property type="protein sequence ID" value="KAI3804452.1"/>
    <property type="molecule type" value="Genomic_DNA"/>
</dbReference>
<protein>
    <submittedName>
        <fullName evidence="1">Uncharacterized protein</fullName>
    </submittedName>
</protein>
<sequence>MSSDLYEFEECFFTDPFSPLSDSSSIDILKAFQETNYNLTPLTHENVDHPFDEVDQIAPTNTTTTLLSSSPPSHQLESLSLNQMGNSVNSQDLCPIEVKSEESQLPFYDYYHINTNSFLPHSYGGCENAVKMMQRSYSSKSFDGRPNGFLFQPKFDSLIESSNLQSQFLTSPDQGFSSSSSHMRRVCSTGDLQSLKIGQRSQRLSSSPLGTEGSFMEEANFKVGRYSPEERKERILRYKAKRTQRNFNKTIKYACRKTLADNRPRIRGRFARNDELEETPKALSFQQYEDEDELWMDGLQEEYYEGIPRQHLFNTYMPTTQFHQFRYIPKQK</sequence>
<dbReference type="Proteomes" id="UP001056120">
    <property type="component" value="Linkage Group LG09"/>
</dbReference>
<keyword evidence="2" id="KW-1185">Reference proteome</keyword>
<reference evidence="2" key="1">
    <citation type="journal article" date="2022" name="Mol. Ecol. Resour.">
        <title>The genomes of chicory, endive, great burdock and yacon provide insights into Asteraceae palaeo-polyploidization history and plant inulin production.</title>
        <authorList>
            <person name="Fan W."/>
            <person name="Wang S."/>
            <person name="Wang H."/>
            <person name="Wang A."/>
            <person name="Jiang F."/>
            <person name="Liu H."/>
            <person name="Zhao H."/>
            <person name="Xu D."/>
            <person name="Zhang Y."/>
        </authorList>
    </citation>
    <scope>NUCLEOTIDE SEQUENCE [LARGE SCALE GENOMIC DNA]</scope>
    <source>
        <strain evidence="2">cv. Yunnan</strain>
    </source>
</reference>
<name>A0ACB9I9G9_9ASTR</name>
<proteinExistence type="predicted"/>
<comment type="caution">
    <text evidence="1">The sequence shown here is derived from an EMBL/GenBank/DDBJ whole genome shotgun (WGS) entry which is preliminary data.</text>
</comment>
<reference evidence="1 2" key="2">
    <citation type="journal article" date="2022" name="Mol. Ecol. Resour.">
        <title>The genomes of chicory, endive, great burdock and yacon provide insights into Asteraceae paleo-polyploidization history and plant inulin production.</title>
        <authorList>
            <person name="Fan W."/>
            <person name="Wang S."/>
            <person name="Wang H."/>
            <person name="Wang A."/>
            <person name="Jiang F."/>
            <person name="Liu H."/>
            <person name="Zhao H."/>
            <person name="Xu D."/>
            <person name="Zhang Y."/>
        </authorList>
    </citation>
    <scope>NUCLEOTIDE SEQUENCE [LARGE SCALE GENOMIC DNA]</scope>
    <source>
        <strain evidence="2">cv. Yunnan</strain>
        <tissue evidence="1">Leaves</tissue>
    </source>
</reference>
<evidence type="ECO:0000313" key="1">
    <source>
        <dbReference type="EMBL" id="KAI3804452.1"/>
    </source>
</evidence>
<organism evidence="1 2">
    <name type="scientific">Smallanthus sonchifolius</name>
    <dbReference type="NCBI Taxonomy" id="185202"/>
    <lineage>
        <taxon>Eukaryota</taxon>
        <taxon>Viridiplantae</taxon>
        <taxon>Streptophyta</taxon>
        <taxon>Embryophyta</taxon>
        <taxon>Tracheophyta</taxon>
        <taxon>Spermatophyta</taxon>
        <taxon>Magnoliopsida</taxon>
        <taxon>eudicotyledons</taxon>
        <taxon>Gunneridae</taxon>
        <taxon>Pentapetalae</taxon>
        <taxon>asterids</taxon>
        <taxon>campanulids</taxon>
        <taxon>Asterales</taxon>
        <taxon>Asteraceae</taxon>
        <taxon>Asteroideae</taxon>
        <taxon>Heliantheae alliance</taxon>
        <taxon>Millerieae</taxon>
        <taxon>Smallanthus</taxon>
    </lineage>
</organism>
<accession>A0ACB9I9G9</accession>
<gene>
    <name evidence="1" type="ORF">L1987_26000</name>
</gene>